<dbReference type="InterPro" id="IPR036864">
    <property type="entry name" value="Zn2-C6_fun-type_DNA-bd_sf"/>
</dbReference>
<sequence>MVYRGPSSGCSTCRRRRVKCDESTPGCGNCLKLRVQCPGYKDVFERRHRSETRKVVGRNGGHSRCTNTPMQERSDSAKASLKDQIDSISSSIFSSSIVPSPPLDSEYLSLSFFFQAYGSNGGKDGTCSLFAIIWDLYAKCTQRSPLFLATCALAIRIAGLWSHHDVDPVPARRRYAEAVTCTKEAIKDPTKSKSDELLMTALILEVYDDIGANYQHGPRASVHLSGSMSLLAHRGELNYRDDVSRRIILAARNKIVVEAILSRHNIPELPILFQEAGERMPANPAIEVDRLAFRVSKLSNLMRSENQTSAAVVGGAENERGLSFLTQAATLAADCTRWITSLPDHWHPVRVNGDAIAETIQAAGLYDGSCDVYINFSVAATRNWHRLIELHVLLLLYQCSANISSHFAHNIVLRAENIVTEICASVPYHVGDMMEPTMPIDGPRIKFPQIWMPSSTHVTHESFPESILQHERQIASSGAMIIYRVLSTVILLAQDEGQAASIILKHSQRLWISAQILRLKRLLKFPRWGQIQH</sequence>
<evidence type="ECO:0000256" key="1">
    <source>
        <dbReference type="ARBA" id="ARBA00023242"/>
    </source>
</evidence>
<dbReference type="SMART" id="SM00066">
    <property type="entry name" value="GAL4"/>
    <property type="match status" value="1"/>
</dbReference>
<feature type="domain" description="Zn(2)-C6 fungal-type" evidence="3">
    <location>
        <begin position="9"/>
        <end position="37"/>
    </location>
</feature>
<dbReference type="EMBL" id="CDPU01000061">
    <property type="protein sequence ID" value="CEO56132.1"/>
    <property type="molecule type" value="Genomic_DNA"/>
</dbReference>
<organism evidence="4">
    <name type="scientific">Bionectria ochroleuca</name>
    <name type="common">Gliocladium roseum</name>
    <dbReference type="NCBI Taxonomy" id="29856"/>
    <lineage>
        <taxon>Eukaryota</taxon>
        <taxon>Fungi</taxon>
        <taxon>Dikarya</taxon>
        <taxon>Ascomycota</taxon>
        <taxon>Pezizomycotina</taxon>
        <taxon>Sordariomycetes</taxon>
        <taxon>Hypocreomycetidae</taxon>
        <taxon>Hypocreales</taxon>
        <taxon>Bionectriaceae</taxon>
        <taxon>Clonostachys</taxon>
    </lineage>
</organism>
<name>A0A0B7KL18_BIOOC</name>
<feature type="region of interest" description="Disordered" evidence="2">
    <location>
        <begin position="52"/>
        <end position="79"/>
    </location>
</feature>
<dbReference type="CDD" id="cd00067">
    <property type="entry name" value="GAL4"/>
    <property type="match status" value="1"/>
</dbReference>
<proteinExistence type="predicted"/>
<dbReference type="PANTHER" id="PTHR38791">
    <property type="entry name" value="ZN(II)2CYS6 TRANSCRIPTION FACTOR (EUROFUNG)-RELATED-RELATED"/>
    <property type="match status" value="1"/>
</dbReference>
<gene>
    <name evidence="4" type="ORF">BN869_000012190_1</name>
</gene>
<dbReference type="GO" id="GO:0008270">
    <property type="term" value="F:zinc ion binding"/>
    <property type="evidence" value="ECO:0007669"/>
    <property type="project" value="InterPro"/>
</dbReference>
<dbReference type="InterPro" id="IPR001138">
    <property type="entry name" value="Zn2Cys6_DnaBD"/>
</dbReference>
<reference evidence="4" key="1">
    <citation type="submission" date="2015-01" db="EMBL/GenBank/DDBJ databases">
        <authorList>
            <person name="Durling Mikael"/>
        </authorList>
    </citation>
    <scope>NUCLEOTIDE SEQUENCE</scope>
</reference>
<dbReference type="Pfam" id="PF00172">
    <property type="entry name" value="Zn_clus"/>
    <property type="match status" value="1"/>
</dbReference>
<dbReference type="AlphaFoldDB" id="A0A0B7KL18"/>
<dbReference type="PROSITE" id="PS00463">
    <property type="entry name" value="ZN2_CY6_FUNGAL_1"/>
    <property type="match status" value="1"/>
</dbReference>
<dbReference type="Gene3D" id="4.10.240.10">
    <property type="entry name" value="Zn(2)-C6 fungal-type DNA-binding domain"/>
    <property type="match status" value="1"/>
</dbReference>
<evidence type="ECO:0000313" key="4">
    <source>
        <dbReference type="EMBL" id="CEO56132.1"/>
    </source>
</evidence>
<dbReference type="InterPro" id="IPR053175">
    <property type="entry name" value="DHMBA_Reg_Transcription_Factor"/>
</dbReference>
<evidence type="ECO:0000259" key="3">
    <source>
        <dbReference type="PROSITE" id="PS50048"/>
    </source>
</evidence>
<evidence type="ECO:0000256" key="2">
    <source>
        <dbReference type="SAM" id="MobiDB-lite"/>
    </source>
</evidence>
<accession>A0A0B7KL18</accession>
<dbReference type="GO" id="GO:0000981">
    <property type="term" value="F:DNA-binding transcription factor activity, RNA polymerase II-specific"/>
    <property type="evidence" value="ECO:0007669"/>
    <property type="project" value="InterPro"/>
</dbReference>
<keyword evidence="1" id="KW-0539">Nucleus</keyword>
<dbReference type="SUPFAM" id="SSF57701">
    <property type="entry name" value="Zn2/Cys6 DNA-binding domain"/>
    <property type="match status" value="1"/>
</dbReference>
<protein>
    <recommendedName>
        <fullName evidence="3">Zn(2)-C6 fungal-type domain-containing protein</fullName>
    </recommendedName>
</protein>
<dbReference type="PROSITE" id="PS50048">
    <property type="entry name" value="ZN2_CY6_FUNGAL_2"/>
    <property type="match status" value="1"/>
</dbReference>